<evidence type="ECO:0000256" key="1">
    <source>
        <dbReference type="ARBA" id="ARBA00022475"/>
    </source>
</evidence>
<protein>
    <submittedName>
        <fullName evidence="7">Extracellular solute-binding protein</fullName>
    </submittedName>
</protein>
<reference evidence="7 8" key="1">
    <citation type="submission" date="2018-07" db="EMBL/GenBank/DDBJ databases">
        <title>Genomic Encyclopedia of Type Strains, Phase III (KMG-III): the genomes of soil and plant-associated and newly described type strains.</title>
        <authorList>
            <person name="Whitman W."/>
        </authorList>
    </citation>
    <scope>NUCLEOTIDE SEQUENCE [LARGE SCALE GENOMIC DNA]</scope>
    <source>
        <strain evidence="7 8">CECT 7287</strain>
    </source>
</reference>
<keyword evidence="3 6" id="KW-0472">Membrane</keyword>
<dbReference type="Proteomes" id="UP000256977">
    <property type="component" value="Unassembled WGS sequence"/>
</dbReference>
<evidence type="ECO:0000313" key="8">
    <source>
        <dbReference type="Proteomes" id="UP000256977"/>
    </source>
</evidence>
<keyword evidence="4" id="KW-0564">Palmitate</keyword>
<dbReference type="PANTHER" id="PTHR43649:SF33">
    <property type="entry name" value="POLYGALACTURONAN_RHAMNOGALACTURONAN-BINDING PROTEIN YTCQ"/>
    <property type="match status" value="1"/>
</dbReference>
<keyword evidence="6" id="KW-0812">Transmembrane</keyword>
<evidence type="ECO:0000256" key="4">
    <source>
        <dbReference type="ARBA" id="ARBA00023139"/>
    </source>
</evidence>
<keyword evidence="8" id="KW-1185">Reference proteome</keyword>
<accession>A0A3D9I8V2</accession>
<dbReference type="AlphaFoldDB" id="A0A3D9I8V2"/>
<comment type="caution">
    <text evidence="7">The sequence shown here is derived from an EMBL/GenBank/DDBJ whole genome shotgun (WGS) entry which is preliminary data.</text>
</comment>
<keyword evidence="1" id="KW-1003">Cell membrane</keyword>
<keyword evidence="5" id="KW-0449">Lipoprotein</keyword>
<keyword evidence="6" id="KW-1133">Transmembrane helix</keyword>
<evidence type="ECO:0000256" key="6">
    <source>
        <dbReference type="SAM" id="Phobius"/>
    </source>
</evidence>
<organism evidence="7 8">
    <name type="scientific">Cohnella phaseoli</name>
    <dbReference type="NCBI Taxonomy" id="456490"/>
    <lineage>
        <taxon>Bacteria</taxon>
        <taxon>Bacillati</taxon>
        <taxon>Bacillota</taxon>
        <taxon>Bacilli</taxon>
        <taxon>Bacillales</taxon>
        <taxon>Paenibacillaceae</taxon>
        <taxon>Cohnella</taxon>
    </lineage>
</organism>
<keyword evidence="2" id="KW-0732">Signal</keyword>
<evidence type="ECO:0000256" key="2">
    <source>
        <dbReference type="ARBA" id="ARBA00022729"/>
    </source>
</evidence>
<gene>
    <name evidence="7" type="ORF">DFP98_13445</name>
</gene>
<dbReference type="Gene3D" id="3.40.190.10">
    <property type="entry name" value="Periplasmic binding protein-like II"/>
    <property type="match status" value="2"/>
</dbReference>
<dbReference type="InterPro" id="IPR050490">
    <property type="entry name" value="Bact_solute-bd_prot1"/>
</dbReference>
<dbReference type="InterPro" id="IPR006059">
    <property type="entry name" value="SBP"/>
</dbReference>
<dbReference type="Pfam" id="PF01547">
    <property type="entry name" value="SBP_bac_1"/>
    <property type="match status" value="1"/>
</dbReference>
<proteinExistence type="predicted"/>
<dbReference type="PANTHER" id="PTHR43649">
    <property type="entry name" value="ARABINOSE-BINDING PROTEIN-RELATED"/>
    <property type="match status" value="1"/>
</dbReference>
<dbReference type="SUPFAM" id="SSF53850">
    <property type="entry name" value="Periplasmic binding protein-like II"/>
    <property type="match status" value="1"/>
</dbReference>
<evidence type="ECO:0000256" key="3">
    <source>
        <dbReference type="ARBA" id="ARBA00023136"/>
    </source>
</evidence>
<feature type="transmembrane region" description="Helical" evidence="6">
    <location>
        <begin position="7"/>
        <end position="26"/>
    </location>
</feature>
<sequence>MTRGRPLLVLMLFMVAGLSVLVWILLGQSRQSDDSVFARSDDGRMSIHIFVPSPLSMKSPDANDDFILKTIEDKFNVRLRVESRIPGNDYNAAIEEMLLANNPPDMWIDRSSDGASKLALDGVLADMTSFVSPLTMPNYFKYWANEKELRQYTIHNRFYRAPVPYDKNVYRSYYIRRDWLERLELEIPRTYDNYLNVLRAFTFDDPDGNGKDDTYGFTTSGNNSSLSTDWPEYVKNGLIYPAYMENNKLVDMTSDLRIGQVVDDILKVINEGVVDPDWFFNSGTDHIDKAVQGIAGIVLGESVDFALDANPASLQSRTRQSNPEADWVPFNPLGDQPLRAGVSPEYPFVFSKMTADKHPEKMKKIVEILDWLAGEEGFLLTHYGIEGEHYARSGNAITLLSRNEEGLQRSLGDMNIWTFFTPETPSVLNLQVIDPALTNRDKEIKSYLARMPVKQKLGTALTPPVGIDVAAFRSRQNELQVKMLFSDQSGAQWPAYYEELMSQHDGYQIIRNFEKQVKDAAKE</sequence>
<dbReference type="EMBL" id="QRDZ01000034">
    <property type="protein sequence ID" value="RED58203.1"/>
    <property type="molecule type" value="Genomic_DNA"/>
</dbReference>
<evidence type="ECO:0000313" key="7">
    <source>
        <dbReference type="EMBL" id="RED58203.1"/>
    </source>
</evidence>
<evidence type="ECO:0000256" key="5">
    <source>
        <dbReference type="ARBA" id="ARBA00023288"/>
    </source>
</evidence>
<name>A0A3D9I8V2_9BACL</name>